<organism evidence="8 9">
    <name type="scientific">Scomber scombrus</name>
    <name type="common">Atlantic mackerel</name>
    <name type="synonym">Scomber vernalis</name>
    <dbReference type="NCBI Taxonomy" id="13677"/>
    <lineage>
        <taxon>Eukaryota</taxon>
        <taxon>Metazoa</taxon>
        <taxon>Chordata</taxon>
        <taxon>Craniata</taxon>
        <taxon>Vertebrata</taxon>
        <taxon>Euteleostomi</taxon>
        <taxon>Actinopterygii</taxon>
        <taxon>Neopterygii</taxon>
        <taxon>Teleostei</taxon>
        <taxon>Neoteleostei</taxon>
        <taxon>Acanthomorphata</taxon>
        <taxon>Pelagiaria</taxon>
        <taxon>Scombriformes</taxon>
        <taxon>Scombridae</taxon>
        <taxon>Scomber</taxon>
    </lineage>
</organism>
<proteinExistence type="inferred from homology"/>
<dbReference type="GO" id="GO:0005930">
    <property type="term" value="C:axoneme"/>
    <property type="evidence" value="ECO:0007669"/>
    <property type="project" value="TreeGrafter"/>
</dbReference>
<feature type="domain" description="Lebercilin" evidence="7">
    <location>
        <begin position="107"/>
        <end position="291"/>
    </location>
</feature>
<sequence length="409" mass="46492">MQAFADKGGYGDAVSCSTDTSRWSSPSRLCCDSNSPHYSSEFEDQTDSCAYKTPGAKSSDKCQELKPSGRTKAKKAQKAPKQKTNHTTNHQLPKLTPIKPLHVSKPRIQSANLNCISELKSQVWDLQHQLSEAKTENKLLNRLQHRHTVALQHFQDSEGSVSQIQTKHNKEVRALQGLLRETRTCRDNLARQLQATENKLLNATASLQRMQLLNQDHNLLEREELSLRLAKATAKLEEKDKRILDLERNLELCQASSNHQITTEHRKTSEARKMSGYLQEQIYQLTIEIKESFTIGYLESEVSVNVTSEENHVEETEAERCADSVEQNSCSEENPERQTEEHIPQELEEEHPKEHESQVSGIFEETLNTTEPKGNGYKLSKTKCNYTFIQTIENLHNRKPACSSVDTPV</sequence>
<evidence type="ECO:0000256" key="1">
    <source>
        <dbReference type="ARBA" id="ARBA00010229"/>
    </source>
</evidence>
<evidence type="ECO:0000256" key="4">
    <source>
        <dbReference type="ARBA" id="ARBA00041402"/>
    </source>
</evidence>
<feature type="coiled-coil region" evidence="5">
    <location>
        <begin position="179"/>
        <end position="256"/>
    </location>
</feature>
<feature type="compositionally biased region" description="Basic and acidic residues" evidence="6">
    <location>
        <begin position="334"/>
        <end position="357"/>
    </location>
</feature>
<feature type="region of interest" description="Disordered" evidence="6">
    <location>
        <begin position="1"/>
        <end position="93"/>
    </location>
</feature>
<keyword evidence="9" id="KW-1185">Reference proteome</keyword>
<dbReference type="Proteomes" id="UP001314229">
    <property type="component" value="Unassembled WGS sequence"/>
</dbReference>
<dbReference type="PANTHER" id="PTHR16650:SF9">
    <property type="entry name" value="LEBERCILIN-LIKE PROTEIN"/>
    <property type="match status" value="1"/>
</dbReference>
<feature type="region of interest" description="Disordered" evidence="6">
    <location>
        <begin position="322"/>
        <end position="360"/>
    </location>
</feature>
<dbReference type="PANTHER" id="PTHR16650">
    <property type="entry name" value="C21ORF13-RELATED"/>
    <property type="match status" value="1"/>
</dbReference>
<keyword evidence="2 5" id="KW-0175">Coiled coil</keyword>
<evidence type="ECO:0000256" key="2">
    <source>
        <dbReference type="ARBA" id="ARBA00023054"/>
    </source>
</evidence>
<comment type="caution">
    <text evidence="8">The sequence shown here is derived from an EMBL/GenBank/DDBJ whole genome shotgun (WGS) entry which is preliminary data.</text>
</comment>
<gene>
    <name evidence="8" type="ORF">FSCOSCO3_A030931</name>
</gene>
<dbReference type="Pfam" id="PF15619">
    <property type="entry name" value="Lebercilin"/>
    <property type="match status" value="1"/>
</dbReference>
<feature type="compositionally biased region" description="Polar residues" evidence="6">
    <location>
        <begin position="15"/>
        <end position="38"/>
    </location>
</feature>
<comment type="similarity">
    <text evidence="1">Belongs to the LCA5 family.</text>
</comment>
<dbReference type="InterPro" id="IPR028933">
    <property type="entry name" value="Lebercilin_dom"/>
</dbReference>
<evidence type="ECO:0000256" key="5">
    <source>
        <dbReference type="SAM" id="Coils"/>
    </source>
</evidence>
<dbReference type="AlphaFoldDB" id="A0AAV1PR98"/>
<protein>
    <recommendedName>
        <fullName evidence="3">Lebercilin-like protein</fullName>
    </recommendedName>
    <alternativeName>
        <fullName evidence="4">Leber congenital amaurosis 5-like protein</fullName>
    </alternativeName>
</protein>
<evidence type="ECO:0000259" key="7">
    <source>
        <dbReference type="Pfam" id="PF15619"/>
    </source>
</evidence>
<reference evidence="8 9" key="1">
    <citation type="submission" date="2024-01" db="EMBL/GenBank/DDBJ databases">
        <authorList>
            <person name="Alioto T."/>
            <person name="Alioto T."/>
            <person name="Gomez Garrido J."/>
        </authorList>
    </citation>
    <scope>NUCLEOTIDE SEQUENCE [LARGE SCALE GENOMIC DNA]</scope>
</reference>
<name>A0AAV1PR98_SCOSC</name>
<accession>A0AAV1PR98</accession>
<evidence type="ECO:0000313" key="8">
    <source>
        <dbReference type="EMBL" id="CAK6974397.1"/>
    </source>
</evidence>
<dbReference type="GO" id="GO:0042073">
    <property type="term" value="P:intraciliary transport"/>
    <property type="evidence" value="ECO:0007669"/>
    <property type="project" value="TreeGrafter"/>
</dbReference>
<dbReference type="EMBL" id="CAWUFR010000257">
    <property type="protein sequence ID" value="CAK6974397.1"/>
    <property type="molecule type" value="Genomic_DNA"/>
</dbReference>
<dbReference type="InterPro" id="IPR026188">
    <property type="entry name" value="Lebercilin-like"/>
</dbReference>
<evidence type="ECO:0000256" key="3">
    <source>
        <dbReference type="ARBA" id="ARBA00041189"/>
    </source>
</evidence>
<feature type="compositionally biased region" description="Basic residues" evidence="6">
    <location>
        <begin position="69"/>
        <end position="84"/>
    </location>
</feature>
<evidence type="ECO:0000256" key="6">
    <source>
        <dbReference type="SAM" id="MobiDB-lite"/>
    </source>
</evidence>
<evidence type="ECO:0000313" key="9">
    <source>
        <dbReference type="Proteomes" id="UP001314229"/>
    </source>
</evidence>